<proteinExistence type="predicted"/>
<dbReference type="AlphaFoldDB" id="A0A517W153"/>
<dbReference type="EMBL" id="CP037920">
    <property type="protein sequence ID" value="QDT98981.1"/>
    <property type="molecule type" value="Genomic_DNA"/>
</dbReference>
<evidence type="ECO:0000313" key="3">
    <source>
        <dbReference type="Proteomes" id="UP000318704"/>
    </source>
</evidence>
<dbReference type="KEGG" id="gaw:V144x_44910"/>
<sequence precursor="true">MYFRKALLLLMLFLCGINSACILNLTLNQSLAIDPDYCTGLCDEQGNSWWEITTENCGDPTNNNTECTGACAGQLNKRDATCFGAAQQEPTNQECTTEALFDEGPARNYECQVLRTEPIPEVEYFCKCSYFLTGLTVGIVRDYCVLTDCPDGFPP</sequence>
<name>A0A517W153_9PLAN</name>
<gene>
    <name evidence="2" type="ORF">V144x_44910</name>
</gene>
<dbReference type="RefSeq" id="WP_144988081.1">
    <property type="nucleotide sequence ID" value="NZ_CP037920.1"/>
</dbReference>
<accession>A0A517W153</accession>
<reference evidence="2 3" key="1">
    <citation type="submission" date="2019-03" db="EMBL/GenBank/DDBJ databases">
        <title>Deep-cultivation of Planctomycetes and their phenomic and genomic characterization uncovers novel biology.</title>
        <authorList>
            <person name="Wiegand S."/>
            <person name="Jogler M."/>
            <person name="Boedeker C."/>
            <person name="Pinto D."/>
            <person name="Vollmers J."/>
            <person name="Rivas-Marin E."/>
            <person name="Kohn T."/>
            <person name="Peeters S.H."/>
            <person name="Heuer A."/>
            <person name="Rast P."/>
            <person name="Oberbeckmann S."/>
            <person name="Bunk B."/>
            <person name="Jeske O."/>
            <person name="Meyerdierks A."/>
            <person name="Storesund J.E."/>
            <person name="Kallscheuer N."/>
            <person name="Luecker S."/>
            <person name="Lage O.M."/>
            <person name="Pohl T."/>
            <person name="Merkel B.J."/>
            <person name="Hornburger P."/>
            <person name="Mueller R.-W."/>
            <person name="Bruemmer F."/>
            <person name="Labrenz M."/>
            <person name="Spormann A.M."/>
            <person name="Op den Camp H."/>
            <person name="Overmann J."/>
            <person name="Amann R."/>
            <person name="Jetten M.S.M."/>
            <person name="Mascher T."/>
            <person name="Medema M.H."/>
            <person name="Devos D.P."/>
            <person name="Kaster A.-K."/>
            <person name="Ovreas L."/>
            <person name="Rohde M."/>
            <person name="Galperin M.Y."/>
            <person name="Jogler C."/>
        </authorList>
    </citation>
    <scope>NUCLEOTIDE SEQUENCE [LARGE SCALE GENOMIC DNA]</scope>
    <source>
        <strain evidence="2 3">V144</strain>
    </source>
</reference>
<keyword evidence="1" id="KW-0732">Signal</keyword>
<protein>
    <submittedName>
        <fullName evidence="2">Uncharacterized protein</fullName>
    </submittedName>
</protein>
<feature type="chain" id="PRO_5022147600" evidence="1">
    <location>
        <begin position="21"/>
        <end position="155"/>
    </location>
</feature>
<feature type="signal peptide" evidence="1">
    <location>
        <begin position="1"/>
        <end position="20"/>
    </location>
</feature>
<dbReference type="Proteomes" id="UP000318704">
    <property type="component" value="Chromosome"/>
</dbReference>
<evidence type="ECO:0000256" key="1">
    <source>
        <dbReference type="SAM" id="SignalP"/>
    </source>
</evidence>
<evidence type="ECO:0000313" key="2">
    <source>
        <dbReference type="EMBL" id="QDT98981.1"/>
    </source>
</evidence>
<organism evidence="2 3">
    <name type="scientific">Gimesia aquarii</name>
    <dbReference type="NCBI Taxonomy" id="2527964"/>
    <lineage>
        <taxon>Bacteria</taxon>
        <taxon>Pseudomonadati</taxon>
        <taxon>Planctomycetota</taxon>
        <taxon>Planctomycetia</taxon>
        <taxon>Planctomycetales</taxon>
        <taxon>Planctomycetaceae</taxon>
        <taxon>Gimesia</taxon>
    </lineage>
</organism>